<feature type="binding site" evidence="5">
    <location>
        <position position="335"/>
    </location>
    <ligand>
        <name>pyridoxal 5'-phosphate</name>
        <dbReference type="ChEBI" id="CHEBI:597326"/>
    </ligand>
</feature>
<dbReference type="Gene3D" id="3.40.640.10">
    <property type="entry name" value="Type I PLP-dependent aspartate aminotransferase-like (Major domain)"/>
    <property type="match status" value="1"/>
</dbReference>
<dbReference type="UniPathway" id="UPA00068">
    <property type="reaction ID" value="UER00109"/>
</dbReference>
<feature type="binding site" evidence="5">
    <location>
        <begin position="139"/>
        <end position="140"/>
    </location>
    <ligand>
        <name>pyridoxal 5'-phosphate</name>
        <dbReference type="ChEBI" id="CHEBI:597326"/>
    </ligand>
</feature>
<dbReference type="GO" id="GO:0006526">
    <property type="term" value="P:L-arginine biosynthetic process"/>
    <property type="evidence" value="ECO:0007669"/>
    <property type="project" value="UniProtKB-UniRule"/>
</dbReference>
<evidence type="ECO:0000256" key="5">
    <source>
        <dbReference type="HAMAP-Rule" id="MF_01107"/>
    </source>
</evidence>
<proteinExistence type="inferred from homology"/>
<protein>
    <recommendedName>
        <fullName evidence="5">Acetylornithine aminotransferase</fullName>
        <shortName evidence="5">ACOAT</shortName>
        <ecNumber evidence="5">2.6.1.11</ecNumber>
    </recommendedName>
</protein>
<evidence type="ECO:0000256" key="4">
    <source>
        <dbReference type="ARBA" id="ARBA00022898"/>
    </source>
</evidence>
<dbReference type="Proteomes" id="UP000469943">
    <property type="component" value="Unassembled WGS sequence"/>
</dbReference>
<keyword evidence="5" id="KW-0963">Cytoplasm</keyword>
<dbReference type="GO" id="GO:0042802">
    <property type="term" value="F:identical protein binding"/>
    <property type="evidence" value="ECO:0007669"/>
    <property type="project" value="TreeGrafter"/>
</dbReference>
<dbReference type="InterPro" id="IPR015421">
    <property type="entry name" value="PyrdxlP-dep_Trfase_major"/>
</dbReference>
<feature type="binding site" evidence="5">
    <location>
        <begin position="272"/>
        <end position="275"/>
    </location>
    <ligand>
        <name>pyridoxal 5'-phosphate</name>
        <dbReference type="ChEBI" id="CHEBI:597326"/>
    </ligand>
</feature>
<evidence type="ECO:0000313" key="8">
    <source>
        <dbReference type="Proteomes" id="UP000469943"/>
    </source>
</evidence>
<feature type="binding site" evidence="5">
    <location>
        <position position="334"/>
    </location>
    <ligand>
        <name>N(2)-acetyl-L-ornithine</name>
        <dbReference type="ChEBI" id="CHEBI:57805"/>
    </ligand>
</feature>
<evidence type="ECO:0000256" key="2">
    <source>
        <dbReference type="ARBA" id="ARBA00022605"/>
    </source>
</evidence>
<dbReference type="CDD" id="cd00610">
    <property type="entry name" value="OAT_like"/>
    <property type="match status" value="1"/>
</dbReference>
<dbReference type="EC" id="2.6.1.11" evidence="5"/>
<organism evidence="6 9">
    <name type="scientific">Bifidobacterium ramosum</name>
    <dbReference type="NCBI Taxonomy" id="1798158"/>
    <lineage>
        <taxon>Bacteria</taxon>
        <taxon>Bacillati</taxon>
        <taxon>Actinomycetota</taxon>
        <taxon>Actinomycetes</taxon>
        <taxon>Bifidobacteriales</taxon>
        <taxon>Bifidobacteriaceae</taxon>
        <taxon>Bifidobacterium</taxon>
    </lineage>
</organism>
<dbReference type="Pfam" id="PF00202">
    <property type="entry name" value="Aminotran_3"/>
    <property type="match status" value="1"/>
</dbReference>
<evidence type="ECO:0000313" key="7">
    <source>
        <dbReference type="EMBL" id="NEG70699.1"/>
    </source>
</evidence>
<comment type="miscellaneous">
    <text evidence="5">May also have succinyldiaminopimelate aminotransferase activity, thus carrying out the corresponding step in lysine biosynthesis.</text>
</comment>
<dbReference type="NCBIfam" id="TIGR00707">
    <property type="entry name" value="argD"/>
    <property type="match status" value="1"/>
</dbReference>
<dbReference type="NCBIfam" id="NF002874">
    <property type="entry name" value="PRK03244.1"/>
    <property type="match status" value="1"/>
</dbReference>
<dbReference type="AlphaFoldDB" id="A0A6L4X2I3"/>
<dbReference type="EMBL" id="WHZX01000001">
    <property type="protein sequence ID" value="NEG70699.1"/>
    <property type="molecule type" value="Genomic_DNA"/>
</dbReference>
<keyword evidence="2 5" id="KW-0028">Amino-acid biosynthesis</keyword>
<accession>A0A6L4X2I3</accession>
<dbReference type="FunFam" id="3.40.640.10:FF:000004">
    <property type="entry name" value="Acetylornithine aminotransferase"/>
    <property type="match status" value="1"/>
</dbReference>
<feature type="binding site" evidence="5">
    <location>
        <position position="178"/>
    </location>
    <ligand>
        <name>pyridoxal 5'-phosphate</name>
        <dbReference type="ChEBI" id="CHEBI:597326"/>
    </ligand>
</feature>
<gene>
    <name evidence="5" type="primary">argD</name>
    <name evidence="6" type="ORF">DSM100688_0062</name>
    <name evidence="7" type="ORF">GFD24_00310</name>
</gene>
<keyword evidence="9" id="KW-1185">Reference proteome</keyword>
<dbReference type="GO" id="GO:0030170">
    <property type="term" value="F:pyridoxal phosphate binding"/>
    <property type="evidence" value="ECO:0007669"/>
    <property type="project" value="InterPro"/>
</dbReference>
<comment type="similarity">
    <text evidence="5">Belongs to the class-III pyridoxal-phosphate-dependent aminotransferase family. ArgD subfamily.</text>
</comment>
<feature type="modified residue" description="N6-(pyridoxal phosphate)lysine" evidence="5">
    <location>
        <position position="305"/>
    </location>
</feature>
<dbReference type="PANTHER" id="PTHR11986:SF79">
    <property type="entry name" value="ACETYLORNITHINE AMINOTRANSFERASE, MITOCHONDRIAL"/>
    <property type="match status" value="1"/>
</dbReference>
<dbReference type="PANTHER" id="PTHR11986">
    <property type="entry name" value="AMINOTRANSFERASE CLASS III"/>
    <property type="match status" value="1"/>
</dbReference>
<sequence length="452" mass="47234">MPTDNTATTAAAAVFSTTDVATNGAHEETLGAEGSKWLGEYSQVHMNVFGTPLRVMDHGQGAYVWDIDGNEYLDFLAGIAVNSIGYAHPKWVKAVSEQAAKVAHVSNYFATEPQIKLAEKLVQLAGAPEGSHVYFGNSGAEGNEAAIKLAKLYGRTLPGAAPALGGKPARIIAMTHGFHGRTLGALSATWKPVIRTPFEPLVPNIEFVEAGDPVALYEAFAQTGPGKYGKGPVAAVIMELIQGEAGVRPLGADYVKKARQMCDANNALLIIDEVQTGMGRTGAWFAFQREDLSGGIVPDMITFAKGVAGGFPMGGMIAFGQKLSSLFTPGSHGSTFAGNPLGAAAGLATIGVIEDEDLVANAEARGKQLRDGIMATGNTLFESTRGRGLLDAIQLDHPCSHAAMNWALEHGLIVNAVAPDALRLAPPLNVTEQDVDAAIAILAGIPNDLPND</sequence>
<dbReference type="PIRSF" id="PIRSF000521">
    <property type="entry name" value="Transaminase_4ab_Lys_Orn"/>
    <property type="match status" value="1"/>
</dbReference>
<dbReference type="HAMAP" id="MF_01107">
    <property type="entry name" value="ArgD_aminotrans_3"/>
    <property type="match status" value="1"/>
</dbReference>
<comment type="catalytic activity">
    <reaction evidence="5">
        <text>N(2)-acetyl-L-ornithine + 2-oxoglutarate = N-acetyl-L-glutamate 5-semialdehyde + L-glutamate</text>
        <dbReference type="Rhea" id="RHEA:18049"/>
        <dbReference type="ChEBI" id="CHEBI:16810"/>
        <dbReference type="ChEBI" id="CHEBI:29123"/>
        <dbReference type="ChEBI" id="CHEBI:29985"/>
        <dbReference type="ChEBI" id="CHEBI:57805"/>
        <dbReference type="EC" id="2.6.1.11"/>
    </reaction>
</comment>
<name>A0A6L4X2I3_9BIFI</name>
<comment type="subunit">
    <text evidence="5">Homodimer.</text>
</comment>
<dbReference type="OrthoDB" id="9801052at2"/>
<comment type="cofactor">
    <cofactor evidence="5">
        <name>pyridoxal 5'-phosphate</name>
        <dbReference type="ChEBI" id="CHEBI:597326"/>
    </cofactor>
    <text evidence="5">Binds 1 pyridoxal phosphate per subunit.</text>
</comment>
<reference evidence="7 8" key="1">
    <citation type="submission" date="2019-10" db="EMBL/GenBank/DDBJ databases">
        <title>Bifidobacterium from non-human primates.</title>
        <authorList>
            <person name="Modesto M."/>
        </authorList>
    </citation>
    <scope>NUCLEOTIDE SEQUENCE [LARGE SCALE GENOMIC DNA]</scope>
    <source>
        <strain evidence="7 8">TREM</strain>
    </source>
</reference>
<dbReference type="InterPro" id="IPR015422">
    <property type="entry name" value="PyrdxlP-dep_Trfase_small"/>
</dbReference>
<comment type="caution">
    <text evidence="6">The sequence shown here is derived from an EMBL/GenBank/DDBJ whole genome shotgun (WGS) entry which is preliminary data.</text>
</comment>
<dbReference type="InterPro" id="IPR049704">
    <property type="entry name" value="Aminotrans_3_PPA_site"/>
</dbReference>
<evidence type="ECO:0000256" key="1">
    <source>
        <dbReference type="ARBA" id="ARBA00022576"/>
    </source>
</evidence>
<dbReference type="Proteomes" id="UP000482084">
    <property type="component" value="Unassembled WGS sequence"/>
</dbReference>
<dbReference type="InterPro" id="IPR005814">
    <property type="entry name" value="Aminotrans_3"/>
</dbReference>
<dbReference type="EMBL" id="WBSM01000001">
    <property type="protein sequence ID" value="KAB8288984.1"/>
    <property type="molecule type" value="Genomic_DNA"/>
</dbReference>
<keyword evidence="4 5" id="KW-0663">Pyridoxal phosphate</keyword>
<dbReference type="InterPro" id="IPR015424">
    <property type="entry name" value="PyrdxlP-dep_Trfase"/>
</dbReference>
<evidence type="ECO:0000256" key="3">
    <source>
        <dbReference type="ARBA" id="ARBA00022679"/>
    </source>
</evidence>
<dbReference type="PROSITE" id="PS00600">
    <property type="entry name" value="AA_TRANSFER_CLASS_3"/>
    <property type="match status" value="1"/>
</dbReference>
<dbReference type="SUPFAM" id="SSF53383">
    <property type="entry name" value="PLP-dependent transferases"/>
    <property type="match status" value="1"/>
</dbReference>
<evidence type="ECO:0000313" key="6">
    <source>
        <dbReference type="EMBL" id="KAB8288984.1"/>
    </source>
</evidence>
<comment type="pathway">
    <text evidence="5">Amino-acid biosynthesis; L-arginine biosynthesis; N(2)-acetyl-L-ornithine from L-glutamate: step 4/4.</text>
</comment>
<dbReference type="Gene3D" id="3.90.1150.10">
    <property type="entry name" value="Aspartate Aminotransferase, domain 1"/>
    <property type="match status" value="1"/>
</dbReference>
<feature type="binding site" evidence="5">
    <location>
        <position position="181"/>
    </location>
    <ligand>
        <name>N(2)-acetyl-L-ornithine</name>
        <dbReference type="ChEBI" id="CHEBI:57805"/>
    </ligand>
</feature>
<keyword evidence="1 5" id="KW-0032">Aminotransferase</keyword>
<dbReference type="GO" id="GO:0003992">
    <property type="term" value="F:N2-acetyl-L-ornithine:2-oxoglutarate 5-aminotransferase activity"/>
    <property type="evidence" value="ECO:0007669"/>
    <property type="project" value="UniProtKB-UniRule"/>
</dbReference>
<reference evidence="6 9" key="2">
    <citation type="submission" date="2019-10" db="EMBL/GenBank/DDBJ databases">
        <title>Characterization of the phylogenetic diversity of two novel species belonging to the genus Bifidobacterium: Bifidobacterium cebidarum sp. nov. and Bifidobacterium leontopitheci sp. nov.</title>
        <authorList>
            <person name="Lugli G.A."/>
            <person name="Duranti S."/>
            <person name="Milani C."/>
            <person name="Turroni F."/>
            <person name="Ventura M."/>
        </authorList>
    </citation>
    <scope>NUCLEOTIDE SEQUENCE [LARGE SCALE GENOMIC DNA]</scope>
    <source>
        <strain evidence="6 9">DSM 100688</strain>
    </source>
</reference>
<dbReference type="GO" id="GO:0005737">
    <property type="term" value="C:cytoplasm"/>
    <property type="evidence" value="ECO:0007669"/>
    <property type="project" value="UniProtKB-SubCell"/>
</dbReference>
<keyword evidence="3 5" id="KW-0808">Transferase</keyword>
<dbReference type="InterPro" id="IPR004636">
    <property type="entry name" value="AcOrn/SuccOrn_fam"/>
</dbReference>
<keyword evidence="5" id="KW-0055">Arginine biosynthesis</keyword>
<evidence type="ECO:0000313" key="9">
    <source>
        <dbReference type="Proteomes" id="UP000482084"/>
    </source>
</evidence>
<dbReference type="InterPro" id="IPR050103">
    <property type="entry name" value="Class-III_PLP-dep_AT"/>
</dbReference>
<comment type="subcellular location">
    <subcellularLocation>
        <location evidence="5">Cytoplasm</location>
    </subcellularLocation>
</comment>